<dbReference type="Pfam" id="PF01636">
    <property type="entry name" value="APH"/>
    <property type="match status" value="1"/>
</dbReference>
<dbReference type="PANTHER" id="PTHR34273">
    <property type="entry name" value="METHYLTHIORIBOSE KINASE"/>
    <property type="match status" value="1"/>
</dbReference>
<feature type="domain" description="Aminoglycoside phosphotransferase" evidence="6">
    <location>
        <begin position="114"/>
        <end position="296"/>
    </location>
</feature>
<dbReference type="AlphaFoldDB" id="A0A448Z6X1"/>
<evidence type="ECO:0000313" key="8">
    <source>
        <dbReference type="EMBL" id="VEU37780.1"/>
    </source>
</evidence>
<evidence type="ECO:0000259" key="6">
    <source>
        <dbReference type="Pfam" id="PF01636"/>
    </source>
</evidence>
<sequence>MTVTAGQILTAETVPAYLKDQWEDLGIGKALDCTTTAEEALEGIVVNAIQGGNVNYAFCIELPALAKKVFLKQAPEFVAIFGPDGFPLTSERMQREMDVYSEWKGLLGDDLGKKYLPEIYAFDKKSMVVVMEFFDGYELLDHVLVDEKGASALDQKGIGEALGDFMGRVHAASYSSKYLAADEGQARVDYLKEHFENREMRDVQLEFVFSKCYKEATDEQRAGLTLSDEFLAEVELLKKQYDGKAGDDALVLTHGDLHPGSVMVDPSNTSVKVIDPEFTVYGPAGLDVGSLLSGYCLGAIHQEYSRNPAVVEDIVAGAEAIWASYSQALADGGLTSEQIRAIEVETVGFTVAEVCRTALEFAGGRKWLQFPDDEDTKKKACKAALGLVQKCMVGRHEGGMTLLFTEMKRKHFDQ</sequence>
<dbReference type="Gene3D" id="3.30.200.20">
    <property type="entry name" value="Phosphorylase Kinase, domain 1"/>
    <property type="match status" value="1"/>
</dbReference>
<comment type="similarity">
    <text evidence="1">Belongs to the methylthioribose kinase family.</text>
</comment>
<dbReference type="InterPro" id="IPR011009">
    <property type="entry name" value="Kinase-like_dom_sf"/>
</dbReference>
<dbReference type="GO" id="GO:0005524">
    <property type="term" value="F:ATP binding"/>
    <property type="evidence" value="ECO:0007669"/>
    <property type="project" value="UniProtKB-KW"/>
</dbReference>
<evidence type="ECO:0000256" key="5">
    <source>
        <dbReference type="ARBA" id="ARBA00022840"/>
    </source>
</evidence>
<keyword evidence="9" id="KW-1185">Reference proteome</keyword>
<name>A0A448Z6X1_9STRA</name>
<reference evidence="8 9" key="1">
    <citation type="submission" date="2019-01" db="EMBL/GenBank/DDBJ databases">
        <authorList>
            <person name="Ferrante I. M."/>
        </authorList>
    </citation>
    <scope>NUCLEOTIDE SEQUENCE [LARGE SCALE GENOMIC DNA]</scope>
    <source>
        <strain evidence="8 9">B856</strain>
    </source>
</reference>
<keyword evidence="3" id="KW-0547">Nucleotide-binding</keyword>
<protein>
    <recommendedName>
        <fullName evidence="6">Aminoglycoside phosphotransferase domain-containing protein</fullName>
    </recommendedName>
</protein>
<dbReference type="PANTHER" id="PTHR34273:SF2">
    <property type="entry name" value="METHYLTHIORIBOSE KINASE"/>
    <property type="match status" value="1"/>
</dbReference>
<dbReference type="Gene3D" id="3.90.1200.10">
    <property type="match status" value="1"/>
</dbReference>
<dbReference type="SUPFAM" id="SSF56112">
    <property type="entry name" value="Protein kinase-like (PK-like)"/>
    <property type="match status" value="1"/>
</dbReference>
<keyword evidence="5" id="KW-0067">ATP-binding</keyword>
<dbReference type="EMBL" id="CAACVS010000141">
    <property type="protein sequence ID" value="VEU37780.1"/>
    <property type="molecule type" value="Genomic_DNA"/>
</dbReference>
<dbReference type="EMBL" id="CAACVS010000092">
    <property type="protein sequence ID" value="VEU36529.1"/>
    <property type="molecule type" value="Genomic_DNA"/>
</dbReference>
<dbReference type="Proteomes" id="UP000291116">
    <property type="component" value="Unassembled WGS sequence"/>
</dbReference>
<evidence type="ECO:0000256" key="1">
    <source>
        <dbReference type="ARBA" id="ARBA00010165"/>
    </source>
</evidence>
<dbReference type="GO" id="GO:0016301">
    <property type="term" value="F:kinase activity"/>
    <property type="evidence" value="ECO:0007669"/>
    <property type="project" value="UniProtKB-KW"/>
</dbReference>
<gene>
    <name evidence="7" type="ORF">PSNMU_V1.4_AUG-EV-PASAV3_0033150</name>
    <name evidence="8" type="ORF">PSNMU_V1.4_AUG-EV-PASAV3_0045880</name>
</gene>
<dbReference type="OrthoDB" id="2461at2759"/>
<accession>A0A448Z6X1</accession>
<proteinExistence type="inferred from homology"/>
<keyword evidence="4" id="KW-0418">Kinase</keyword>
<evidence type="ECO:0000256" key="4">
    <source>
        <dbReference type="ARBA" id="ARBA00022777"/>
    </source>
</evidence>
<dbReference type="InterPro" id="IPR002575">
    <property type="entry name" value="Aminoglycoside_PTrfase"/>
</dbReference>
<evidence type="ECO:0000313" key="9">
    <source>
        <dbReference type="Proteomes" id="UP000291116"/>
    </source>
</evidence>
<evidence type="ECO:0000313" key="7">
    <source>
        <dbReference type="EMBL" id="VEU36529.1"/>
    </source>
</evidence>
<organism evidence="8 9">
    <name type="scientific">Pseudo-nitzschia multistriata</name>
    <dbReference type="NCBI Taxonomy" id="183589"/>
    <lineage>
        <taxon>Eukaryota</taxon>
        <taxon>Sar</taxon>
        <taxon>Stramenopiles</taxon>
        <taxon>Ochrophyta</taxon>
        <taxon>Bacillariophyta</taxon>
        <taxon>Bacillariophyceae</taxon>
        <taxon>Bacillariophycidae</taxon>
        <taxon>Bacillariales</taxon>
        <taxon>Bacillariaceae</taxon>
        <taxon>Pseudo-nitzschia</taxon>
    </lineage>
</organism>
<keyword evidence="2" id="KW-0808">Transferase</keyword>
<evidence type="ECO:0000256" key="3">
    <source>
        <dbReference type="ARBA" id="ARBA00022741"/>
    </source>
</evidence>
<evidence type="ECO:0000256" key="2">
    <source>
        <dbReference type="ARBA" id="ARBA00022679"/>
    </source>
</evidence>